<reference evidence="1 2" key="1">
    <citation type="submission" date="2013-12" db="EMBL/GenBank/DDBJ databases">
        <title>Draft genome of the parsitic nematode Ancylostoma duodenale.</title>
        <authorList>
            <person name="Mitreva M."/>
        </authorList>
    </citation>
    <scope>NUCLEOTIDE SEQUENCE [LARGE SCALE GENOMIC DNA]</scope>
    <source>
        <strain evidence="1 2">Zhejiang</strain>
    </source>
</reference>
<sequence length="67" mass="7663">MPPKEATRQFFDLGMRIKFQNTTPGMCQGKCFAGENKVFRHQVGKCVQVMPWEGFTQFTRTTTKATS</sequence>
<proteinExistence type="predicted"/>
<name>A0A0C2CQN3_9BILA</name>
<evidence type="ECO:0000313" key="2">
    <source>
        <dbReference type="Proteomes" id="UP000054047"/>
    </source>
</evidence>
<accession>A0A0C2CQN3</accession>
<protein>
    <submittedName>
        <fullName evidence="1">Uncharacterized protein</fullName>
    </submittedName>
</protein>
<organism evidence="1 2">
    <name type="scientific">Ancylostoma duodenale</name>
    <dbReference type="NCBI Taxonomy" id="51022"/>
    <lineage>
        <taxon>Eukaryota</taxon>
        <taxon>Metazoa</taxon>
        <taxon>Ecdysozoa</taxon>
        <taxon>Nematoda</taxon>
        <taxon>Chromadorea</taxon>
        <taxon>Rhabditida</taxon>
        <taxon>Rhabditina</taxon>
        <taxon>Rhabditomorpha</taxon>
        <taxon>Strongyloidea</taxon>
        <taxon>Ancylostomatidae</taxon>
        <taxon>Ancylostomatinae</taxon>
        <taxon>Ancylostoma</taxon>
    </lineage>
</organism>
<dbReference type="EMBL" id="KN732354">
    <property type="protein sequence ID" value="KIH59083.1"/>
    <property type="molecule type" value="Genomic_DNA"/>
</dbReference>
<dbReference type="AlphaFoldDB" id="A0A0C2CQN3"/>
<keyword evidence="2" id="KW-1185">Reference proteome</keyword>
<evidence type="ECO:0000313" key="1">
    <source>
        <dbReference type="EMBL" id="KIH59083.1"/>
    </source>
</evidence>
<gene>
    <name evidence="1" type="ORF">ANCDUO_10700</name>
</gene>
<dbReference type="Proteomes" id="UP000054047">
    <property type="component" value="Unassembled WGS sequence"/>
</dbReference>